<accession>A0ABS8K637</accession>
<name>A0ABS8K637_9BURK</name>
<proteinExistence type="predicted"/>
<dbReference type="EMBL" id="JAJITD010000036">
    <property type="protein sequence ID" value="MCC8397634.1"/>
    <property type="molecule type" value="Genomic_DNA"/>
</dbReference>
<evidence type="ECO:0000313" key="1">
    <source>
        <dbReference type="EMBL" id="MCC8397634.1"/>
    </source>
</evidence>
<gene>
    <name evidence="1" type="ORF">LJ656_34395</name>
</gene>
<protein>
    <submittedName>
        <fullName evidence="1">Uncharacterized protein</fullName>
    </submittedName>
</protein>
<dbReference type="Pfam" id="PF22162">
    <property type="entry name" value="PFIN"/>
    <property type="match status" value="1"/>
</dbReference>
<reference evidence="1 2" key="1">
    <citation type="submission" date="2021-11" db="EMBL/GenBank/DDBJ databases">
        <authorList>
            <person name="Oh E.-T."/>
            <person name="Kim S.-B."/>
        </authorList>
    </citation>
    <scope>NUCLEOTIDE SEQUENCE [LARGE SCALE GENOMIC DNA]</scope>
    <source>
        <strain evidence="1 2">MMS20-SJTR3</strain>
    </source>
</reference>
<dbReference type="Proteomes" id="UP001431019">
    <property type="component" value="Unassembled WGS sequence"/>
</dbReference>
<dbReference type="InterPro" id="IPR054044">
    <property type="entry name" value="PFIN"/>
</dbReference>
<sequence>MKTFSHLETMGALKRYAIFCVPTKQRGDVWMRVSESERSQSVVEVDAARFVNAWRGPKSSHPEIAHLDEVGWRNDYKFHDAEEGFESGWGNPVPLAEVNAGFWLDDELAHGVVASGRFVRWVRRVFPAARSTAREPERHPYVSFTNGITRTIWLLVAGAERFPVMCGKEDAAILHHIAGARESTPCPVLELVPDIGHLERLDQNRTFHEKLKAHGLPIWAA</sequence>
<keyword evidence="2" id="KW-1185">Reference proteome</keyword>
<dbReference type="RefSeq" id="WP_230513885.1">
    <property type="nucleotide sequence ID" value="NZ_JAJITD010000036.1"/>
</dbReference>
<comment type="caution">
    <text evidence="1">The sequence shown here is derived from an EMBL/GenBank/DDBJ whole genome shotgun (WGS) entry which is preliminary data.</text>
</comment>
<evidence type="ECO:0000313" key="2">
    <source>
        <dbReference type="Proteomes" id="UP001431019"/>
    </source>
</evidence>
<organism evidence="1 2">
    <name type="scientific">Paraburkholderia sejongensis</name>
    <dbReference type="NCBI Taxonomy" id="2886946"/>
    <lineage>
        <taxon>Bacteria</taxon>
        <taxon>Pseudomonadati</taxon>
        <taxon>Pseudomonadota</taxon>
        <taxon>Betaproteobacteria</taxon>
        <taxon>Burkholderiales</taxon>
        <taxon>Burkholderiaceae</taxon>
        <taxon>Paraburkholderia</taxon>
    </lineage>
</organism>